<feature type="compositionally biased region" description="Basic and acidic residues" evidence="1">
    <location>
        <begin position="1"/>
        <end position="16"/>
    </location>
</feature>
<dbReference type="PANTHER" id="PTHR39465:SF1">
    <property type="entry name" value="DNA LIGASE D 3'-PHOSPHOESTERASE DOMAIN-CONTAINING PROTEIN"/>
    <property type="match status" value="1"/>
</dbReference>
<dbReference type="Pfam" id="PF13298">
    <property type="entry name" value="LigD_N"/>
    <property type="match status" value="1"/>
</dbReference>
<dbReference type="PANTHER" id="PTHR39465">
    <property type="entry name" value="DNA LIGASE D, 3'-PHOSPHOESTERASE DOMAIN"/>
    <property type="match status" value="1"/>
</dbReference>
<dbReference type="Proteomes" id="UP000055136">
    <property type="component" value="Chromosome"/>
</dbReference>
<evidence type="ECO:0000259" key="2">
    <source>
        <dbReference type="Pfam" id="PF13298"/>
    </source>
</evidence>
<evidence type="ECO:0000313" key="4">
    <source>
        <dbReference type="Proteomes" id="UP000055136"/>
    </source>
</evidence>
<proteinExistence type="predicted"/>
<keyword evidence="4" id="KW-1185">Reference proteome</keyword>
<accession>A0A0S2TFJ6</accession>
<sequence>MNDKLKGYRSKRDFSKTQEPQGGDGQSGGRRFVIQKHEASSLHYDFRLEFGGVLVSWAVPKGLSTDPGEKRLAIQTEDHPRGYIDFEGVIPAGEYGAGTVMVWDTGHYRNLKARKGPDSQRMEDALSDGLIEVWLEGQKLQGGYALKRTQGGKKPRWLVIKMDDAAADARRNPVSTEPDSVKSGRSLKQIAAEADEDD</sequence>
<organism evidence="3 4">
    <name type="scientific">Candidatus Tenderia electrophaga</name>
    <dbReference type="NCBI Taxonomy" id="1748243"/>
    <lineage>
        <taxon>Bacteria</taxon>
        <taxon>Pseudomonadati</taxon>
        <taxon>Pseudomonadota</taxon>
        <taxon>Gammaproteobacteria</taxon>
        <taxon>Candidatus Tenderiales</taxon>
        <taxon>Candidatus Tenderiaceae</taxon>
        <taxon>Candidatus Tenderia</taxon>
    </lineage>
</organism>
<reference evidence="3" key="1">
    <citation type="submission" date="2015-10" db="EMBL/GenBank/DDBJ databases">
        <title>Description of Candidatus Tenderia electrophaga gen. nov, sp. nov., an Uncultivated Electroautotroph from a Biocathode Enrichment.</title>
        <authorList>
            <person name="Eddie B.J."/>
            <person name="Malanoski A.P."/>
            <person name="Wang Z."/>
            <person name="Hall R.J."/>
            <person name="Oh S.D."/>
            <person name="Heiner C."/>
            <person name="Lin B."/>
            <person name="Strycharz-Glaven S.M."/>
        </authorList>
    </citation>
    <scope>NUCLEOTIDE SEQUENCE [LARGE SCALE GENOMIC DNA]</scope>
    <source>
        <strain evidence="3">NRL1</strain>
    </source>
</reference>
<gene>
    <name evidence="3" type="ORF">Tel_12765</name>
</gene>
<evidence type="ECO:0000256" key="1">
    <source>
        <dbReference type="SAM" id="MobiDB-lite"/>
    </source>
</evidence>
<protein>
    <submittedName>
        <fullName evidence="3">DNA ligase</fullName>
    </submittedName>
</protein>
<dbReference type="AlphaFoldDB" id="A0A0S2TFJ6"/>
<dbReference type="InterPro" id="IPR014144">
    <property type="entry name" value="LigD_PE_domain"/>
</dbReference>
<evidence type="ECO:0000313" key="3">
    <source>
        <dbReference type="EMBL" id="ALP53936.1"/>
    </source>
</evidence>
<feature type="region of interest" description="Disordered" evidence="1">
    <location>
        <begin position="1"/>
        <end position="30"/>
    </location>
</feature>
<dbReference type="GO" id="GO:0016874">
    <property type="term" value="F:ligase activity"/>
    <property type="evidence" value="ECO:0007669"/>
    <property type="project" value="UniProtKB-KW"/>
</dbReference>
<dbReference type="NCBIfam" id="TIGR02777">
    <property type="entry name" value="LigD_PE_dom"/>
    <property type="match status" value="1"/>
</dbReference>
<dbReference type="STRING" id="1748243.Tel_12765"/>
<feature type="domain" description="DNA ligase D 3'-phosphoesterase" evidence="2">
    <location>
        <begin position="35"/>
        <end position="148"/>
    </location>
</feature>
<dbReference type="KEGG" id="tee:Tel_12765"/>
<dbReference type="EMBL" id="CP013099">
    <property type="protein sequence ID" value="ALP53936.1"/>
    <property type="molecule type" value="Genomic_DNA"/>
</dbReference>
<keyword evidence="3" id="KW-0436">Ligase</keyword>
<feature type="region of interest" description="Disordered" evidence="1">
    <location>
        <begin position="167"/>
        <end position="198"/>
    </location>
</feature>
<name>A0A0S2TFJ6_9GAMM</name>